<feature type="transmembrane region" description="Helical" evidence="10">
    <location>
        <begin position="295"/>
        <end position="313"/>
    </location>
</feature>
<dbReference type="InterPro" id="IPR011623">
    <property type="entry name" value="7TMR_DISM_rcpt_extracell_dom1"/>
</dbReference>
<feature type="coiled-coil region" evidence="9">
    <location>
        <begin position="409"/>
        <end position="436"/>
    </location>
</feature>
<keyword evidence="8 10" id="KW-0472">Membrane</keyword>
<dbReference type="GO" id="GO:0000155">
    <property type="term" value="F:phosphorelay sensor kinase activity"/>
    <property type="evidence" value="ECO:0007669"/>
    <property type="project" value="InterPro"/>
</dbReference>
<keyword evidence="5 12" id="KW-0418">Kinase</keyword>
<feature type="transmembrane region" description="Helical" evidence="10">
    <location>
        <begin position="221"/>
        <end position="237"/>
    </location>
</feature>
<feature type="transmembrane region" description="Helical" evidence="10">
    <location>
        <begin position="257"/>
        <end position="274"/>
    </location>
</feature>
<dbReference type="InterPro" id="IPR011622">
    <property type="entry name" value="7TMR_DISM_rcpt_extracell_dom2"/>
</dbReference>
<evidence type="ECO:0000256" key="4">
    <source>
        <dbReference type="ARBA" id="ARBA00022692"/>
    </source>
</evidence>
<dbReference type="InterPro" id="IPR011712">
    <property type="entry name" value="Sig_transdc_His_kin_sub3_dim/P"/>
</dbReference>
<dbReference type="PANTHER" id="PTHR24421:SF37">
    <property type="entry name" value="SENSOR HISTIDINE KINASE NARS"/>
    <property type="match status" value="1"/>
</dbReference>
<dbReference type="Pfam" id="PF07696">
    <property type="entry name" value="7TMR-DISMED2"/>
    <property type="match status" value="1"/>
</dbReference>
<dbReference type="SMART" id="SM00387">
    <property type="entry name" value="HATPase_c"/>
    <property type="match status" value="1"/>
</dbReference>
<keyword evidence="6 10" id="KW-1133">Transmembrane helix</keyword>
<feature type="transmembrane region" description="Helical" evidence="10">
    <location>
        <begin position="350"/>
        <end position="369"/>
    </location>
</feature>
<feature type="transmembrane region" description="Helical" evidence="10">
    <location>
        <begin position="381"/>
        <end position="405"/>
    </location>
</feature>
<dbReference type="InterPro" id="IPR003594">
    <property type="entry name" value="HATPase_dom"/>
</dbReference>
<evidence type="ECO:0000259" key="11">
    <source>
        <dbReference type="PROSITE" id="PS50109"/>
    </source>
</evidence>
<dbReference type="SUPFAM" id="SSF55874">
    <property type="entry name" value="ATPase domain of HSP90 chaperone/DNA topoisomerase II/histidine kinase"/>
    <property type="match status" value="1"/>
</dbReference>
<dbReference type="GO" id="GO:0005886">
    <property type="term" value="C:plasma membrane"/>
    <property type="evidence" value="ECO:0007669"/>
    <property type="project" value="UniProtKB-SubCell"/>
</dbReference>
<dbReference type="GO" id="GO:0046983">
    <property type="term" value="F:protein dimerization activity"/>
    <property type="evidence" value="ECO:0007669"/>
    <property type="project" value="InterPro"/>
</dbReference>
<comment type="caution">
    <text evidence="12">The sequence shown here is derived from an EMBL/GenBank/DDBJ whole genome shotgun (WGS) entry which is preliminary data.</text>
</comment>
<organism evidence="12 13">
    <name type="scientific">Cecembia calidifontis</name>
    <dbReference type="NCBI Taxonomy" id="1187080"/>
    <lineage>
        <taxon>Bacteria</taxon>
        <taxon>Pseudomonadati</taxon>
        <taxon>Bacteroidota</taxon>
        <taxon>Cytophagia</taxon>
        <taxon>Cytophagales</taxon>
        <taxon>Cyclobacteriaceae</taxon>
        <taxon>Cecembia</taxon>
    </lineage>
</organism>
<keyword evidence="4 10" id="KW-0812">Transmembrane</keyword>
<proteinExistence type="predicted"/>
<accession>A0A4Q7PBU0</accession>
<feature type="domain" description="Histidine kinase" evidence="11">
    <location>
        <begin position="439"/>
        <end position="636"/>
    </location>
</feature>
<evidence type="ECO:0000256" key="3">
    <source>
        <dbReference type="ARBA" id="ARBA00022679"/>
    </source>
</evidence>
<dbReference type="Pfam" id="PF02518">
    <property type="entry name" value="HATPase_c"/>
    <property type="match status" value="1"/>
</dbReference>
<reference evidence="12 13" key="1">
    <citation type="submission" date="2019-02" db="EMBL/GenBank/DDBJ databases">
        <title>Genomic Encyclopedia of Archaeal and Bacterial Type Strains, Phase II (KMG-II): from individual species to whole genera.</title>
        <authorList>
            <person name="Goeker M."/>
        </authorList>
    </citation>
    <scope>NUCLEOTIDE SEQUENCE [LARGE SCALE GENOMIC DNA]</scope>
    <source>
        <strain evidence="12 13">DSM 21411</strain>
    </source>
</reference>
<comment type="subcellular location">
    <subcellularLocation>
        <location evidence="1">Cell membrane</location>
        <topology evidence="1">Multi-pass membrane protein</topology>
    </subcellularLocation>
</comment>
<protein>
    <submittedName>
        <fullName evidence="12">Signal transduction histidine kinase</fullName>
    </submittedName>
</protein>
<evidence type="ECO:0000256" key="1">
    <source>
        <dbReference type="ARBA" id="ARBA00004651"/>
    </source>
</evidence>
<dbReference type="EMBL" id="SGXG01000001">
    <property type="protein sequence ID" value="RZS97477.1"/>
    <property type="molecule type" value="Genomic_DNA"/>
</dbReference>
<dbReference type="Proteomes" id="UP000292209">
    <property type="component" value="Unassembled WGS sequence"/>
</dbReference>
<keyword evidence="7" id="KW-0902">Two-component regulatory system</keyword>
<keyword evidence="2" id="KW-1003">Cell membrane</keyword>
<evidence type="ECO:0000256" key="9">
    <source>
        <dbReference type="SAM" id="Coils"/>
    </source>
</evidence>
<dbReference type="RefSeq" id="WP_130276355.1">
    <property type="nucleotide sequence ID" value="NZ_SGXG01000001.1"/>
</dbReference>
<dbReference type="Gene3D" id="1.20.5.1930">
    <property type="match status" value="1"/>
</dbReference>
<name>A0A4Q7PBU0_9BACT</name>
<evidence type="ECO:0000313" key="12">
    <source>
        <dbReference type="EMBL" id="RZS97477.1"/>
    </source>
</evidence>
<dbReference type="OrthoDB" id="9760839at2"/>
<keyword evidence="9" id="KW-0175">Coiled coil</keyword>
<dbReference type="PANTHER" id="PTHR24421">
    <property type="entry name" value="NITRATE/NITRITE SENSOR PROTEIN NARX-RELATED"/>
    <property type="match status" value="1"/>
</dbReference>
<dbReference type="InterPro" id="IPR036890">
    <property type="entry name" value="HATPase_C_sf"/>
</dbReference>
<dbReference type="PROSITE" id="PS50109">
    <property type="entry name" value="HIS_KIN"/>
    <property type="match status" value="1"/>
</dbReference>
<evidence type="ECO:0000256" key="5">
    <source>
        <dbReference type="ARBA" id="ARBA00022777"/>
    </source>
</evidence>
<dbReference type="CDD" id="cd16917">
    <property type="entry name" value="HATPase_UhpB-NarQ-NarX-like"/>
    <property type="match status" value="1"/>
</dbReference>
<dbReference type="Pfam" id="PF07730">
    <property type="entry name" value="HisKA_3"/>
    <property type="match status" value="1"/>
</dbReference>
<evidence type="ECO:0000313" key="13">
    <source>
        <dbReference type="Proteomes" id="UP000292209"/>
    </source>
</evidence>
<evidence type="ECO:0000256" key="6">
    <source>
        <dbReference type="ARBA" id="ARBA00022989"/>
    </source>
</evidence>
<keyword evidence="3" id="KW-0808">Transferase</keyword>
<dbReference type="InterPro" id="IPR050482">
    <property type="entry name" value="Sensor_HK_TwoCompSys"/>
</dbReference>
<gene>
    <name evidence="12" type="ORF">BC751_3084</name>
</gene>
<sequence length="652" mass="75038">MAQFSLIFSFVLIFSKIGFSKAQISGFPEFYLLVGEEADYSLESYLFYWEDPGNMDAEQAYQFYRQGKFAPIGHPYLFNRGYSNSIWWFALPIENGIAKDNTLILSPAGASLQEARLYTFDGSGKLSREQVSGYLLKDDERDMATRLNSFKISLEPFQKSLLLLRIDTRGRNMYMPFYMDSTGSYWEYEVNRAALFGGISTIMAFASLFAFLLFLYNRERIYLIFLAYILSCLLLILEEDGYAFDWFYGQHFPELSQVSVPLFGLLTCSLFLKFNLLFMENQIRSHMYFHIAKSTYYVTLTWCIVLLLSIFLIEEKKFLYAFNLTSLYMSFGCVGLVLIGNILNITDKKALYILFANIFLVIGLVFYFLNSHGITSLNPFFPNGLVVGALVNVLAFTIAIGYLQYSERKEKQLLKVQIAEREKEFIEDKFRVQEEERQRIARDLHDDLGALLAMIRLKVENVEGKLDHVNGPIRENIAESVRLLDKATKEVRFIAHELLPEELGQKRFSTLVEELFLNLENQEKIRFHNNIGELPILPTHVKANLFRIIKELLNNIFKHSGATDGELELFYDEEDVEIKLIVADNGRGFDLEQVKSGKKGMGLNNLESRVFFLNGTYEISSGPQGTTILICVPYKVNEYERGQQNNTGSHRG</sequence>
<evidence type="ECO:0000256" key="8">
    <source>
        <dbReference type="ARBA" id="ARBA00023136"/>
    </source>
</evidence>
<dbReference type="InterPro" id="IPR005467">
    <property type="entry name" value="His_kinase_dom"/>
</dbReference>
<feature type="transmembrane region" description="Helical" evidence="10">
    <location>
        <begin position="319"/>
        <end position="343"/>
    </location>
</feature>
<evidence type="ECO:0000256" key="2">
    <source>
        <dbReference type="ARBA" id="ARBA00022475"/>
    </source>
</evidence>
<dbReference type="Pfam" id="PF07695">
    <property type="entry name" value="7TMR-DISM_7TM"/>
    <property type="match status" value="1"/>
</dbReference>
<evidence type="ECO:0000256" key="10">
    <source>
        <dbReference type="SAM" id="Phobius"/>
    </source>
</evidence>
<feature type="transmembrane region" description="Helical" evidence="10">
    <location>
        <begin position="193"/>
        <end position="214"/>
    </location>
</feature>
<dbReference type="AlphaFoldDB" id="A0A4Q7PBU0"/>
<evidence type="ECO:0000256" key="7">
    <source>
        <dbReference type="ARBA" id="ARBA00023012"/>
    </source>
</evidence>
<keyword evidence="13" id="KW-1185">Reference proteome</keyword>
<dbReference type="Gene3D" id="3.30.565.10">
    <property type="entry name" value="Histidine kinase-like ATPase, C-terminal domain"/>
    <property type="match status" value="1"/>
</dbReference>
<dbReference type="Gene3D" id="2.60.40.2380">
    <property type="match status" value="1"/>
</dbReference>